<dbReference type="EMBL" id="GBXM01018165">
    <property type="protein sequence ID" value="JAH90412.1"/>
    <property type="molecule type" value="Transcribed_RNA"/>
</dbReference>
<dbReference type="AlphaFoldDB" id="A0A0E9WJ91"/>
<sequence>MNLRFFSGLSCTFSQRQRRRRQKT</sequence>
<evidence type="ECO:0000313" key="1">
    <source>
        <dbReference type="EMBL" id="JAH90412.1"/>
    </source>
</evidence>
<proteinExistence type="predicted"/>
<reference evidence="1" key="1">
    <citation type="submission" date="2014-11" db="EMBL/GenBank/DDBJ databases">
        <authorList>
            <person name="Amaro Gonzalez C."/>
        </authorList>
    </citation>
    <scope>NUCLEOTIDE SEQUENCE</scope>
</reference>
<reference evidence="1" key="2">
    <citation type="journal article" date="2015" name="Fish Shellfish Immunol.">
        <title>Early steps in the European eel (Anguilla anguilla)-Vibrio vulnificus interaction in the gills: Role of the RtxA13 toxin.</title>
        <authorList>
            <person name="Callol A."/>
            <person name="Pajuelo D."/>
            <person name="Ebbesson L."/>
            <person name="Teles M."/>
            <person name="MacKenzie S."/>
            <person name="Amaro C."/>
        </authorList>
    </citation>
    <scope>NUCLEOTIDE SEQUENCE</scope>
</reference>
<protein>
    <submittedName>
        <fullName evidence="1">Uncharacterized protein</fullName>
    </submittedName>
</protein>
<name>A0A0E9WJ91_ANGAN</name>
<accession>A0A0E9WJ91</accession>
<organism evidence="1">
    <name type="scientific">Anguilla anguilla</name>
    <name type="common">European freshwater eel</name>
    <name type="synonym">Muraena anguilla</name>
    <dbReference type="NCBI Taxonomy" id="7936"/>
    <lineage>
        <taxon>Eukaryota</taxon>
        <taxon>Metazoa</taxon>
        <taxon>Chordata</taxon>
        <taxon>Craniata</taxon>
        <taxon>Vertebrata</taxon>
        <taxon>Euteleostomi</taxon>
        <taxon>Actinopterygii</taxon>
        <taxon>Neopterygii</taxon>
        <taxon>Teleostei</taxon>
        <taxon>Anguilliformes</taxon>
        <taxon>Anguillidae</taxon>
        <taxon>Anguilla</taxon>
    </lineage>
</organism>